<evidence type="ECO:0000313" key="3">
    <source>
        <dbReference type="Proteomes" id="UP000234237"/>
    </source>
</evidence>
<sequence>MMTDKQFKDDNNMNKRMDRRTFLTQSSKVTGTVVGLTLLGSFSTIPVSAVSKSPVKHAKKRKADLVFPVISDVHIKYNDEANVKKFTTTLNQLNQVVPQQDALVAVGDLTEYGSETEYDIFMEIYEKNKNPDATPIFAIGNHDYWNGLSPIDSQKRFCQKTGMKSHYYHQIIKGYHFIVLGTEDGKTEGTFSTNQIKWLENKLQIASNDDWKKPIFVFHHQPIKETVYGSEWGFSENRDLFYNTLKKFPQVITFSGHTHYPLDDPKIIHQKDFTTIGTSTGAYAWLEGGRIQGAVPDGANMLNQALIVEVYNNKLIIKRRDIHNNDWTGEDFEINYPINKRNFKYTENRDKKPPYFTKDAMVSILHEATTASSLTILLTQAEDDLLVHDYELKLKNIQTGKIEKEYLAFSEFYKDPMPNPLRLSIDRLQANTTYDIEIHALDAFGNKSKNALKLIGRTQNN</sequence>
<dbReference type="AlphaFoldDB" id="A0A2K9J2C3"/>
<dbReference type="Pfam" id="PF00149">
    <property type="entry name" value="Metallophos"/>
    <property type="match status" value="1"/>
</dbReference>
<dbReference type="KEGG" id="vpn:A21D_03056"/>
<organism evidence="2 3">
    <name type="scientific">Virgibacillus dokdonensis</name>
    <dbReference type="NCBI Taxonomy" id="302167"/>
    <lineage>
        <taxon>Bacteria</taxon>
        <taxon>Bacillati</taxon>
        <taxon>Bacillota</taxon>
        <taxon>Bacilli</taxon>
        <taxon>Bacillales</taxon>
        <taxon>Bacillaceae</taxon>
        <taxon>Virgibacillus</taxon>
    </lineage>
</organism>
<evidence type="ECO:0000259" key="1">
    <source>
        <dbReference type="Pfam" id="PF00149"/>
    </source>
</evidence>
<dbReference type="Proteomes" id="UP000234237">
    <property type="component" value="Chromosome"/>
</dbReference>
<accession>A0A2K9J2C3</accession>
<dbReference type="Gene3D" id="3.60.21.10">
    <property type="match status" value="1"/>
</dbReference>
<dbReference type="EMBL" id="CP018622">
    <property type="protein sequence ID" value="AUJ26098.1"/>
    <property type="molecule type" value="Genomic_DNA"/>
</dbReference>
<dbReference type="InterPro" id="IPR004843">
    <property type="entry name" value="Calcineurin-like_PHP"/>
</dbReference>
<protein>
    <submittedName>
        <fullName evidence="2">Cyclic 3',5'-adenosine monophosphate phosphodiesterase</fullName>
    </submittedName>
</protein>
<name>A0A2K9J2C3_9BACI</name>
<dbReference type="STRING" id="302167.GCA_900166595_01942"/>
<dbReference type="PANTHER" id="PTHR43143:SF1">
    <property type="entry name" value="SERINE_THREONINE-PROTEIN PHOSPHATASE CPPED1"/>
    <property type="match status" value="1"/>
</dbReference>
<feature type="domain" description="Calcineurin-like phosphoesterase" evidence="1">
    <location>
        <begin position="69"/>
        <end position="261"/>
    </location>
</feature>
<proteinExistence type="predicted"/>
<gene>
    <name evidence="2" type="ORF">A21D_03056</name>
</gene>
<dbReference type="PANTHER" id="PTHR43143">
    <property type="entry name" value="METALLOPHOSPHOESTERASE, CALCINEURIN SUPERFAMILY"/>
    <property type="match status" value="1"/>
</dbReference>
<reference evidence="3" key="1">
    <citation type="submission" date="2016-11" db="EMBL/GenBank/DDBJ databases">
        <title>Complete genome sequence of Virgibacillus pantothenticus 21D, a halophilic bacterium isolated from the deep hypersaline anoxic basin Discovery in the Mediterranean Sea.</title>
        <authorList>
            <person name="Zeaiter Z."/>
            <person name="Booth J.M."/>
            <person name="Prosdocimi E.M."/>
            <person name="Mapelli F."/>
            <person name="Fusi M."/>
            <person name="Daffonchio D."/>
            <person name="Borin S."/>
            <person name="Crotti E."/>
        </authorList>
    </citation>
    <scope>NUCLEOTIDE SEQUENCE [LARGE SCALE GENOMIC DNA]</scope>
    <source>
        <strain evidence="3">21D</strain>
    </source>
</reference>
<dbReference type="InterPro" id="IPR029052">
    <property type="entry name" value="Metallo-depent_PP-like"/>
</dbReference>
<dbReference type="GO" id="GO:0016787">
    <property type="term" value="F:hydrolase activity"/>
    <property type="evidence" value="ECO:0007669"/>
    <property type="project" value="InterPro"/>
</dbReference>
<dbReference type="SUPFAM" id="SSF56300">
    <property type="entry name" value="Metallo-dependent phosphatases"/>
    <property type="match status" value="1"/>
</dbReference>
<dbReference type="InterPro" id="IPR051918">
    <property type="entry name" value="STPP_CPPED1"/>
</dbReference>
<evidence type="ECO:0000313" key="2">
    <source>
        <dbReference type="EMBL" id="AUJ26098.1"/>
    </source>
</evidence>